<dbReference type="GO" id="GO:0015024">
    <property type="term" value="F:glucuronate-2-sulfatase activity"/>
    <property type="evidence" value="ECO:0007669"/>
    <property type="project" value="TreeGrafter"/>
</dbReference>
<name>X1TMF5_9ZZZZ</name>
<dbReference type="SUPFAM" id="SSF53649">
    <property type="entry name" value="Alkaline phosphatase-like"/>
    <property type="match status" value="1"/>
</dbReference>
<gene>
    <name evidence="2" type="ORF">S12H4_36602</name>
</gene>
<dbReference type="Gene3D" id="3.40.720.10">
    <property type="entry name" value="Alkaline Phosphatase, subunit A"/>
    <property type="match status" value="1"/>
</dbReference>
<feature type="domain" description="N-sulphoglucosamine sulphohydrolase C-terminal" evidence="1">
    <location>
        <begin position="32"/>
        <end position="186"/>
    </location>
</feature>
<comment type="caution">
    <text evidence="2">The sequence shown here is derived from an EMBL/GenBank/DDBJ whole genome shotgun (WGS) entry which is preliminary data.</text>
</comment>
<dbReference type="InterPro" id="IPR032506">
    <property type="entry name" value="SGSH_C"/>
</dbReference>
<feature type="non-terminal residue" evidence="2">
    <location>
        <position position="1"/>
    </location>
</feature>
<dbReference type="AlphaFoldDB" id="X1TMF5"/>
<evidence type="ECO:0000259" key="1">
    <source>
        <dbReference type="Pfam" id="PF16347"/>
    </source>
</evidence>
<dbReference type="Pfam" id="PF16347">
    <property type="entry name" value="SGSH_C"/>
    <property type="match status" value="1"/>
</dbReference>
<sequence>KEVGKILSTLQKLRLERNTVIIFTSDHGDGIGSHRWAQKNMFYDETARIPFIISQKGTTKIGTSDFLVNNGLDIMPTVCDYAGARVPPEYQGISLRDIAEGDKPDKKRKYVACSTHFVQDPRKDGKPIDLKGRMIRTENYKYYIFNQGKQPEMLIDMKNDPGEMENLVGNPDYKKILDEHREIFAEYKKESGDNFSA</sequence>
<dbReference type="PANTHER" id="PTHR46615:SF1">
    <property type="entry name" value="ARYLSULFATASE K"/>
    <property type="match status" value="1"/>
</dbReference>
<proteinExistence type="predicted"/>
<dbReference type="InterPro" id="IPR017850">
    <property type="entry name" value="Alkaline_phosphatase_core_sf"/>
</dbReference>
<dbReference type="GO" id="GO:0004065">
    <property type="term" value="F:arylsulfatase activity"/>
    <property type="evidence" value="ECO:0007669"/>
    <property type="project" value="TreeGrafter"/>
</dbReference>
<dbReference type="InterPro" id="IPR051849">
    <property type="entry name" value="GAG-degrading_sulfatase"/>
</dbReference>
<protein>
    <recommendedName>
        <fullName evidence="1">N-sulphoglucosamine sulphohydrolase C-terminal domain-containing protein</fullName>
    </recommendedName>
</protein>
<dbReference type="PANTHER" id="PTHR46615">
    <property type="entry name" value="ARYLSULFATASE K"/>
    <property type="match status" value="1"/>
</dbReference>
<evidence type="ECO:0000313" key="2">
    <source>
        <dbReference type="EMBL" id="GAI92536.1"/>
    </source>
</evidence>
<reference evidence="2" key="1">
    <citation type="journal article" date="2014" name="Front. Microbiol.">
        <title>High frequency of phylogenetically diverse reductive dehalogenase-homologous genes in deep subseafloor sedimentary metagenomes.</title>
        <authorList>
            <person name="Kawai M."/>
            <person name="Futagami T."/>
            <person name="Toyoda A."/>
            <person name="Takaki Y."/>
            <person name="Nishi S."/>
            <person name="Hori S."/>
            <person name="Arai W."/>
            <person name="Tsubouchi T."/>
            <person name="Morono Y."/>
            <person name="Uchiyama I."/>
            <person name="Ito T."/>
            <person name="Fujiyama A."/>
            <person name="Inagaki F."/>
            <person name="Takami H."/>
        </authorList>
    </citation>
    <scope>NUCLEOTIDE SEQUENCE</scope>
    <source>
        <strain evidence="2">Expedition CK06-06</strain>
    </source>
</reference>
<accession>X1TMF5</accession>
<organism evidence="2">
    <name type="scientific">marine sediment metagenome</name>
    <dbReference type="NCBI Taxonomy" id="412755"/>
    <lineage>
        <taxon>unclassified sequences</taxon>
        <taxon>metagenomes</taxon>
        <taxon>ecological metagenomes</taxon>
    </lineage>
</organism>
<dbReference type="EMBL" id="BARW01021836">
    <property type="protein sequence ID" value="GAI92536.1"/>
    <property type="molecule type" value="Genomic_DNA"/>
</dbReference>